<feature type="non-terminal residue" evidence="2">
    <location>
        <position position="120"/>
    </location>
</feature>
<dbReference type="AlphaFoldDB" id="A0A218U9I7"/>
<comment type="caution">
    <text evidence="2">The sequence shown here is derived from an EMBL/GenBank/DDBJ whole genome shotgun (WGS) entry which is preliminary data.</text>
</comment>
<protein>
    <submittedName>
        <fullName evidence="2">Uncharacterized protein</fullName>
    </submittedName>
</protein>
<dbReference type="Proteomes" id="UP000197619">
    <property type="component" value="Unassembled WGS sequence"/>
</dbReference>
<accession>A0A218U9I7</accession>
<sequence length="120" mass="13308">MTHHAVPGKRCSPQNAQGSGGRAVPPLKDQYKSQPRACLPHILLLNPSALGTQLHHTHGLQHPLRIHLRTHPAGQQLQRALCPAVPGFPCHHQPFPCAGHPARTHHDLLPPEHRRRIHLL</sequence>
<gene>
    <name evidence="2" type="ORF">RLOC_00011272</name>
</gene>
<organism evidence="2 3">
    <name type="scientific">Lonchura striata</name>
    <name type="common">white-rumped munia</name>
    <dbReference type="NCBI Taxonomy" id="40157"/>
    <lineage>
        <taxon>Eukaryota</taxon>
        <taxon>Metazoa</taxon>
        <taxon>Chordata</taxon>
        <taxon>Craniata</taxon>
        <taxon>Vertebrata</taxon>
        <taxon>Euteleostomi</taxon>
        <taxon>Archelosauria</taxon>
        <taxon>Archosauria</taxon>
        <taxon>Dinosauria</taxon>
        <taxon>Saurischia</taxon>
        <taxon>Theropoda</taxon>
        <taxon>Coelurosauria</taxon>
        <taxon>Aves</taxon>
        <taxon>Neognathae</taxon>
        <taxon>Neoaves</taxon>
        <taxon>Telluraves</taxon>
        <taxon>Australaves</taxon>
        <taxon>Passeriformes</taxon>
        <taxon>Passeroidea</taxon>
        <taxon>Estrildidae</taxon>
        <taxon>Estrildinae</taxon>
        <taxon>Lonchura</taxon>
    </lineage>
</organism>
<reference evidence="2 3" key="1">
    <citation type="submission" date="2017-05" db="EMBL/GenBank/DDBJ databases">
        <title>Genome of assembly of the Bengalese finch, Lonchura striata domestica.</title>
        <authorList>
            <person name="Colquitt B.M."/>
            <person name="Brainard M.S."/>
        </authorList>
    </citation>
    <scope>NUCLEOTIDE SEQUENCE [LARGE SCALE GENOMIC DNA]</scope>
    <source>
        <strain evidence="2">White83orange57</strain>
    </source>
</reference>
<proteinExistence type="predicted"/>
<evidence type="ECO:0000313" key="3">
    <source>
        <dbReference type="Proteomes" id="UP000197619"/>
    </source>
</evidence>
<evidence type="ECO:0000313" key="2">
    <source>
        <dbReference type="EMBL" id="OWK50336.1"/>
    </source>
</evidence>
<feature type="region of interest" description="Disordered" evidence="1">
    <location>
        <begin position="1"/>
        <end position="29"/>
    </location>
</feature>
<evidence type="ECO:0000256" key="1">
    <source>
        <dbReference type="SAM" id="MobiDB-lite"/>
    </source>
</evidence>
<keyword evidence="3" id="KW-1185">Reference proteome</keyword>
<dbReference type="EMBL" id="MUZQ01000566">
    <property type="protein sequence ID" value="OWK50336.1"/>
    <property type="molecule type" value="Genomic_DNA"/>
</dbReference>
<name>A0A218U9I7_9PASE</name>